<evidence type="ECO:0000313" key="2">
    <source>
        <dbReference type="Proteomes" id="UP000007056"/>
    </source>
</evidence>
<protein>
    <submittedName>
        <fullName evidence="1">Uncharacterized protein</fullName>
    </submittedName>
</protein>
<gene>
    <name evidence="1" type="ordered locus">A1E_01145</name>
</gene>
<accession>A8EXU1</accession>
<dbReference type="EMBL" id="CP000409">
    <property type="protein sequence ID" value="ABV73174.1"/>
    <property type="molecule type" value="Genomic_DNA"/>
</dbReference>
<dbReference type="Proteomes" id="UP000007056">
    <property type="component" value="Chromosome"/>
</dbReference>
<name>A8EXU1_RICCK</name>
<dbReference type="KEGG" id="rcm:A1E_01145"/>
<dbReference type="HOGENOM" id="CLU_2495883_0_0_5"/>
<organism evidence="1 2">
    <name type="scientific">Rickettsia canadensis (strain McKiel)</name>
    <dbReference type="NCBI Taxonomy" id="293613"/>
    <lineage>
        <taxon>Bacteria</taxon>
        <taxon>Pseudomonadati</taxon>
        <taxon>Pseudomonadota</taxon>
        <taxon>Alphaproteobacteria</taxon>
        <taxon>Rickettsiales</taxon>
        <taxon>Rickettsiaceae</taxon>
        <taxon>Rickettsieae</taxon>
        <taxon>Rickettsia</taxon>
        <taxon>belli group</taxon>
    </lineage>
</organism>
<dbReference type="AlphaFoldDB" id="A8EXU1"/>
<sequence>MSIHILILKTALSYDKLIFAKISVVRVTWRETQDIISRDMSRGIDLFKKIYAVSIYVGLTSSAGEEGCFNVRFVTLEEAGKLKHRK</sequence>
<reference evidence="2" key="1">
    <citation type="submission" date="2007-09" db="EMBL/GenBank/DDBJ databases">
        <title>Complete genome sequence of Rickettsia canadensis.</title>
        <authorList>
            <person name="Madan A."/>
            <person name="Fahey J."/>
            <person name="Helton E."/>
            <person name="Ketteman M."/>
            <person name="Madan A."/>
            <person name="Rodrigues S."/>
            <person name="Sanchez A."/>
            <person name="Whiting M."/>
            <person name="Dasch G."/>
            <person name="Eremeeva M."/>
        </authorList>
    </citation>
    <scope>NUCLEOTIDE SEQUENCE [LARGE SCALE GENOMIC DNA]</scope>
    <source>
        <strain evidence="2">McKiel</strain>
    </source>
</reference>
<proteinExistence type="predicted"/>
<evidence type="ECO:0000313" key="1">
    <source>
        <dbReference type="EMBL" id="ABV73174.1"/>
    </source>
</evidence>